<evidence type="ECO:0008006" key="3">
    <source>
        <dbReference type="Google" id="ProtNLM"/>
    </source>
</evidence>
<evidence type="ECO:0000313" key="1">
    <source>
        <dbReference type="EMBL" id="TEB39476.1"/>
    </source>
</evidence>
<name>A0A4Y7TZ79_COPMI</name>
<evidence type="ECO:0000313" key="2">
    <source>
        <dbReference type="Proteomes" id="UP000298030"/>
    </source>
</evidence>
<comment type="caution">
    <text evidence="1">The sequence shown here is derived from an EMBL/GenBank/DDBJ whole genome shotgun (WGS) entry which is preliminary data.</text>
</comment>
<sequence>MPLTSLPNELLDNLVDRVAHTAPESLKALALVSRYFLHRCRYHLFQTIRLSGGSSEATQIRKKFEASPTLFKYPRNLSITHCFDFFLYEDFALDGEKGFLRMVDQLDNLRNLDIIDEEHPDSVPHWNEMSEVLQAVYRKLLSHPLIHLSISLPKGFPGHFISSILTLQELNIDDVTDSLGGGSAADVGSSNLHWGLKTLQFCHRGAYPTSLLRNMQGSLLERLTRLTLDITTIGGHLFAWSKFLPACRSQLLTLTMRYTGPTSRYPGGNGQNIVSAALVDVTAHARPFPSFPRLLHLRVELHSFNDSRDPLQNPEYPYITPSFQTLFLYSILGGQSVRRSLITLDINLNWTSSSRLNPREALRTVQDRGWVQVDGALSSEEIFPDLIAVRIHTAVRVGGRLFMSYDDHASQVITGLRVQATTALEKTQGRLRVLDVGDEVTHLRFNELVCSR</sequence>
<keyword evidence="2" id="KW-1185">Reference proteome</keyword>
<protein>
    <recommendedName>
        <fullName evidence="3">F-box domain-containing protein</fullName>
    </recommendedName>
</protein>
<accession>A0A4Y7TZ79</accession>
<dbReference type="Proteomes" id="UP000298030">
    <property type="component" value="Unassembled WGS sequence"/>
</dbReference>
<dbReference type="EMBL" id="QPFP01000001">
    <property type="protein sequence ID" value="TEB39476.1"/>
    <property type="molecule type" value="Genomic_DNA"/>
</dbReference>
<dbReference type="OrthoDB" id="2838413at2759"/>
<reference evidence="1 2" key="1">
    <citation type="journal article" date="2019" name="Nat. Ecol. Evol.">
        <title>Megaphylogeny resolves global patterns of mushroom evolution.</title>
        <authorList>
            <person name="Varga T."/>
            <person name="Krizsan K."/>
            <person name="Foldi C."/>
            <person name="Dima B."/>
            <person name="Sanchez-Garcia M."/>
            <person name="Sanchez-Ramirez S."/>
            <person name="Szollosi G.J."/>
            <person name="Szarkandi J.G."/>
            <person name="Papp V."/>
            <person name="Albert L."/>
            <person name="Andreopoulos W."/>
            <person name="Angelini C."/>
            <person name="Antonin V."/>
            <person name="Barry K.W."/>
            <person name="Bougher N.L."/>
            <person name="Buchanan P."/>
            <person name="Buyck B."/>
            <person name="Bense V."/>
            <person name="Catcheside P."/>
            <person name="Chovatia M."/>
            <person name="Cooper J."/>
            <person name="Damon W."/>
            <person name="Desjardin D."/>
            <person name="Finy P."/>
            <person name="Geml J."/>
            <person name="Haridas S."/>
            <person name="Hughes K."/>
            <person name="Justo A."/>
            <person name="Karasinski D."/>
            <person name="Kautmanova I."/>
            <person name="Kiss B."/>
            <person name="Kocsube S."/>
            <person name="Kotiranta H."/>
            <person name="LaButti K.M."/>
            <person name="Lechner B.E."/>
            <person name="Liimatainen K."/>
            <person name="Lipzen A."/>
            <person name="Lukacs Z."/>
            <person name="Mihaltcheva S."/>
            <person name="Morgado L.N."/>
            <person name="Niskanen T."/>
            <person name="Noordeloos M.E."/>
            <person name="Ohm R.A."/>
            <person name="Ortiz-Santana B."/>
            <person name="Ovrebo C."/>
            <person name="Racz N."/>
            <person name="Riley R."/>
            <person name="Savchenko A."/>
            <person name="Shiryaev A."/>
            <person name="Soop K."/>
            <person name="Spirin V."/>
            <person name="Szebenyi C."/>
            <person name="Tomsovsky M."/>
            <person name="Tulloss R.E."/>
            <person name="Uehling J."/>
            <person name="Grigoriev I.V."/>
            <person name="Vagvolgyi C."/>
            <person name="Papp T."/>
            <person name="Martin F.M."/>
            <person name="Miettinen O."/>
            <person name="Hibbett D.S."/>
            <person name="Nagy L.G."/>
        </authorList>
    </citation>
    <scope>NUCLEOTIDE SEQUENCE [LARGE SCALE GENOMIC DNA]</scope>
    <source>
        <strain evidence="1 2">FP101781</strain>
    </source>
</reference>
<proteinExistence type="predicted"/>
<dbReference type="AlphaFoldDB" id="A0A4Y7TZ79"/>
<gene>
    <name evidence="1" type="ORF">FA13DRAFT_1784222</name>
</gene>
<organism evidence="1 2">
    <name type="scientific">Coprinellus micaceus</name>
    <name type="common">Glistening ink-cap mushroom</name>
    <name type="synonym">Coprinus micaceus</name>
    <dbReference type="NCBI Taxonomy" id="71717"/>
    <lineage>
        <taxon>Eukaryota</taxon>
        <taxon>Fungi</taxon>
        <taxon>Dikarya</taxon>
        <taxon>Basidiomycota</taxon>
        <taxon>Agaricomycotina</taxon>
        <taxon>Agaricomycetes</taxon>
        <taxon>Agaricomycetidae</taxon>
        <taxon>Agaricales</taxon>
        <taxon>Agaricineae</taxon>
        <taxon>Psathyrellaceae</taxon>
        <taxon>Coprinellus</taxon>
    </lineage>
</organism>